<reference evidence="1" key="1">
    <citation type="journal article" date="2015" name="Nature">
        <title>Complex archaea that bridge the gap between prokaryotes and eukaryotes.</title>
        <authorList>
            <person name="Spang A."/>
            <person name="Saw J.H."/>
            <person name="Jorgensen S.L."/>
            <person name="Zaremba-Niedzwiedzka K."/>
            <person name="Martijn J."/>
            <person name="Lind A.E."/>
            <person name="van Eijk R."/>
            <person name="Schleper C."/>
            <person name="Guy L."/>
            <person name="Ettema T.J."/>
        </authorList>
    </citation>
    <scope>NUCLEOTIDE SEQUENCE</scope>
</reference>
<name>A0A0F9M931_9ZZZZ</name>
<proteinExistence type="predicted"/>
<protein>
    <submittedName>
        <fullName evidence="1">Uncharacterized protein</fullName>
    </submittedName>
</protein>
<sequence length="32" mass="3737">MTRQREQTKAIVRVQEQLVQITSRVAEVLPKT</sequence>
<evidence type="ECO:0000313" key="1">
    <source>
        <dbReference type="EMBL" id="KKM73195.1"/>
    </source>
</evidence>
<dbReference type="AlphaFoldDB" id="A0A0F9M931"/>
<gene>
    <name evidence="1" type="ORF">LCGC14_1413050</name>
</gene>
<feature type="non-terminal residue" evidence="1">
    <location>
        <position position="32"/>
    </location>
</feature>
<dbReference type="EMBL" id="LAZR01009344">
    <property type="protein sequence ID" value="KKM73195.1"/>
    <property type="molecule type" value="Genomic_DNA"/>
</dbReference>
<organism evidence="1">
    <name type="scientific">marine sediment metagenome</name>
    <dbReference type="NCBI Taxonomy" id="412755"/>
    <lineage>
        <taxon>unclassified sequences</taxon>
        <taxon>metagenomes</taxon>
        <taxon>ecological metagenomes</taxon>
    </lineage>
</organism>
<comment type="caution">
    <text evidence="1">The sequence shown here is derived from an EMBL/GenBank/DDBJ whole genome shotgun (WGS) entry which is preliminary data.</text>
</comment>
<accession>A0A0F9M931</accession>